<keyword evidence="2" id="KW-0732">Signal</keyword>
<dbReference type="Proteomes" id="UP000824321">
    <property type="component" value="Chromosome"/>
</dbReference>
<dbReference type="InterPro" id="IPR005181">
    <property type="entry name" value="SASA"/>
</dbReference>
<evidence type="ECO:0000313" key="5">
    <source>
        <dbReference type="Proteomes" id="UP000824321"/>
    </source>
</evidence>
<sequence>MRYITAAAMALLLAGCAYSPEPEAGTGSVYKVYFLNGQSNMEGFGYSEDLPDGAAAQAAGVLIFHGRTLQDGSAGGGEGLWTPMQPGHGFGFETDGKTNSYSDRFGPELTFAGSMSAARDGERVAIIKFTRGGTALVDGVSGYGSWDPEYADATRRNQLDYALSSIESALAARDIDGDGIEDTLVPSGIVWMQGEADAFDSEEASSNYAQNLRRIMRLFRGALGDADLPVVIGRIKDSGDSEDSRVMRFSPRVQQQQAEFVAQDECAALVDATRHFGFLEDGWHYRSEDYVVLGRAFADAMTKLETDC</sequence>
<evidence type="ECO:0000256" key="1">
    <source>
        <dbReference type="ARBA" id="ARBA00022801"/>
    </source>
</evidence>
<proteinExistence type="predicted"/>
<feature type="signal peptide" evidence="2">
    <location>
        <begin position="1"/>
        <end position="19"/>
    </location>
</feature>
<dbReference type="InterPro" id="IPR036514">
    <property type="entry name" value="SGNH_hydro_sf"/>
</dbReference>
<feature type="chain" id="PRO_5046130960" evidence="2">
    <location>
        <begin position="20"/>
        <end position="308"/>
    </location>
</feature>
<evidence type="ECO:0000256" key="2">
    <source>
        <dbReference type="SAM" id="SignalP"/>
    </source>
</evidence>
<protein>
    <submittedName>
        <fullName evidence="4">Sialate O-acetylesterase</fullName>
    </submittedName>
</protein>
<evidence type="ECO:0000313" key="4">
    <source>
        <dbReference type="EMBL" id="QZD96173.1"/>
    </source>
</evidence>
<dbReference type="PANTHER" id="PTHR31988">
    <property type="entry name" value="ESTERASE, PUTATIVE (DUF303)-RELATED"/>
    <property type="match status" value="1"/>
</dbReference>
<reference evidence="4 5" key="1">
    <citation type="submission" date="2021-08" db="EMBL/GenBank/DDBJ databases">
        <title>Comparative Genomics Analysis of the Genus Qipengyuania Reveals Extensive Genetic Diversity and Metabolic Versatility, Including the Description of Fifteen Novel Species.</title>
        <authorList>
            <person name="Liu Y."/>
        </authorList>
    </citation>
    <scope>NUCLEOTIDE SEQUENCE [LARGE SCALE GENOMIC DNA]</scope>
    <source>
        <strain evidence="4 5">1NDH1</strain>
    </source>
</reference>
<dbReference type="PROSITE" id="PS51257">
    <property type="entry name" value="PROKAR_LIPOPROTEIN"/>
    <property type="match status" value="1"/>
</dbReference>
<feature type="domain" description="Sialate O-acetylesterase" evidence="3">
    <location>
        <begin position="31"/>
        <end position="302"/>
    </location>
</feature>
<dbReference type="EMBL" id="CP081294">
    <property type="protein sequence ID" value="QZD96173.1"/>
    <property type="molecule type" value="Genomic_DNA"/>
</dbReference>
<keyword evidence="1" id="KW-0378">Hydrolase</keyword>
<evidence type="ECO:0000259" key="3">
    <source>
        <dbReference type="Pfam" id="PF03629"/>
    </source>
</evidence>
<dbReference type="Pfam" id="PF03629">
    <property type="entry name" value="SASA"/>
    <property type="match status" value="1"/>
</dbReference>
<gene>
    <name evidence="4" type="ORF">K3136_05635</name>
</gene>
<accession>A0ABX9A4H7</accession>
<organism evidence="4 5">
    <name type="scientific">Qipengyuania gelatinilytica</name>
    <dbReference type="NCBI Taxonomy" id="2867231"/>
    <lineage>
        <taxon>Bacteria</taxon>
        <taxon>Pseudomonadati</taxon>
        <taxon>Pseudomonadota</taxon>
        <taxon>Alphaproteobacteria</taxon>
        <taxon>Sphingomonadales</taxon>
        <taxon>Erythrobacteraceae</taxon>
        <taxon>Qipengyuania</taxon>
    </lineage>
</organism>
<dbReference type="PANTHER" id="PTHR31988:SF19">
    <property type="entry name" value="9-O-ACETYL-N-ACETYLNEURAMINIC ACID DEACETYLASE-RELATED"/>
    <property type="match status" value="1"/>
</dbReference>
<dbReference type="InterPro" id="IPR052940">
    <property type="entry name" value="Carb_Esterase_6"/>
</dbReference>
<dbReference type="SUPFAM" id="SSF52266">
    <property type="entry name" value="SGNH hydrolase"/>
    <property type="match status" value="1"/>
</dbReference>
<dbReference type="RefSeq" id="WP_221431897.1">
    <property type="nucleotide sequence ID" value="NZ_CP081294.1"/>
</dbReference>
<keyword evidence="5" id="KW-1185">Reference proteome</keyword>
<name>A0ABX9A4H7_9SPHN</name>
<dbReference type="Gene3D" id="3.40.50.1110">
    <property type="entry name" value="SGNH hydrolase"/>
    <property type="match status" value="1"/>
</dbReference>